<evidence type="ECO:0000313" key="1">
    <source>
        <dbReference type="EMBL" id="EEG74073.1"/>
    </source>
</evidence>
<organism evidence="1 2">
    <name type="scientific">[Clostridium] hylemonae DSM 15053</name>
    <dbReference type="NCBI Taxonomy" id="553973"/>
    <lineage>
        <taxon>Bacteria</taxon>
        <taxon>Bacillati</taxon>
        <taxon>Bacillota</taxon>
        <taxon>Clostridia</taxon>
        <taxon>Lachnospirales</taxon>
        <taxon>Lachnospiraceae</taxon>
    </lineage>
</organism>
<comment type="caution">
    <text evidence="1">The sequence shown here is derived from an EMBL/GenBank/DDBJ whole genome shotgun (WGS) entry which is preliminary data.</text>
</comment>
<dbReference type="AlphaFoldDB" id="C0C1Q8"/>
<proteinExistence type="predicted"/>
<protein>
    <submittedName>
        <fullName evidence="1">Uncharacterized protein</fullName>
    </submittedName>
</protein>
<accession>C0C1Q8</accession>
<dbReference type="HOGENOM" id="CLU_3182058_0_0_9"/>
<reference evidence="1" key="2">
    <citation type="submission" date="2013-06" db="EMBL/GenBank/DDBJ databases">
        <title>Draft genome sequence of Clostridium hylemonae (DSM 15053).</title>
        <authorList>
            <person name="Sudarsanam P."/>
            <person name="Ley R."/>
            <person name="Guruge J."/>
            <person name="Turnbaugh P.J."/>
            <person name="Mahowald M."/>
            <person name="Liep D."/>
            <person name="Gordon J."/>
        </authorList>
    </citation>
    <scope>NUCLEOTIDE SEQUENCE</scope>
    <source>
        <strain evidence="1">DSM 15053</strain>
    </source>
</reference>
<keyword evidence="2" id="KW-1185">Reference proteome</keyword>
<sequence>MEIFVDFCFHSKNCDFQIFSARSYLLKRLFKVIISSMGVKVYFYCH</sequence>
<dbReference type="Proteomes" id="UP000004893">
    <property type="component" value="Unassembled WGS sequence"/>
</dbReference>
<dbReference type="STRING" id="553973.CLOHYLEM_06079"/>
<gene>
    <name evidence="1" type="ORF">CLOHYLEM_06079</name>
</gene>
<name>C0C1Q8_9FIRM</name>
<evidence type="ECO:0000313" key="2">
    <source>
        <dbReference type="Proteomes" id="UP000004893"/>
    </source>
</evidence>
<dbReference type="EMBL" id="ABYI02000022">
    <property type="protein sequence ID" value="EEG74073.1"/>
    <property type="molecule type" value="Genomic_DNA"/>
</dbReference>
<reference evidence="1" key="1">
    <citation type="submission" date="2009-02" db="EMBL/GenBank/DDBJ databases">
        <authorList>
            <person name="Fulton L."/>
            <person name="Clifton S."/>
            <person name="Fulton B."/>
            <person name="Xu J."/>
            <person name="Minx P."/>
            <person name="Pepin K.H."/>
            <person name="Johnson M."/>
            <person name="Bhonagiri V."/>
            <person name="Nash W.E."/>
            <person name="Mardis E.R."/>
            <person name="Wilson R.K."/>
        </authorList>
    </citation>
    <scope>NUCLEOTIDE SEQUENCE [LARGE SCALE GENOMIC DNA]</scope>
    <source>
        <strain evidence="1">DSM 15053</strain>
    </source>
</reference>